<protein>
    <submittedName>
        <fullName evidence="1">DNA polymerase III subunit chi</fullName>
        <ecNumber evidence="1">2.7.7.7</ecNumber>
    </submittedName>
</protein>
<sequence length="143" mass="16791">MTQVEFYIMEDERPRAAFRHSVALIQKAFQSNRKVFIHTESKRDAEAMDEILWTQDPSSFLPHTLHGDAPGINAPIEIGYGELPSLRPDILINLTSEVPHFHGQFERLIEFVCGDEERKEKARERFKFYRDRGYPLQHYKVES</sequence>
<dbReference type="Pfam" id="PF04364">
    <property type="entry name" value="DNA_pol3_chi"/>
    <property type="match status" value="1"/>
</dbReference>
<evidence type="ECO:0000313" key="1">
    <source>
        <dbReference type="EMBL" id="WMS88427.1"/>
    </source>
</evidence>
<dbReference type="Gene3D" id="3.40.50.10110">
    <property type="entry name" value="DNA polymerase III subunit chi"/>
    <property type="match status" value="1"/>
</dbReference>
<dbReference type="InterPro" id="IPR036768">
    <property type="entry name" value="PolIII_chi_sf"/>
</dbReference>
<dbReference type="KEGG" id="plei:Q9312_05805"/>
<dbReference type="GO" id="GO:0003677">
    <property type="term" value="F:DNA binding"/>
    <property type="evidence" value="ECO:0007669"/>
    <property type="project" value="InterPro"/>
</dbReference>
<dbReference type="PANTHER" id="PTHR38767">
    <property type="entry name" value="DNA POLYMERASE III SUBUNIT CHI"/>
    <property type="match status" value="1"/>
</dbReference>
<dbReference type="AlphaFoldDB" id="A0AA51RVL7"/>
<dbReference type="InterPro" id="IPR007459">
    <property type="entry name" value="DNA_pol3_chi"/>
</dbReference>
<dbReference type="EMBL" id="CP133548">
    <property type="protein sequence ID" value="WMS88427.1"/>
    <property type="molecule type" value="Genomic_DNA"/>
</dbReference>
<keyword evidence="1" id="KW-0548">Nucleotidyltransferase</keyword>
<evidence type="ECO:0000313" key="2">
    <source>
        <dbReference type="Proteomes" id="UP001239782"/>
    </source>
</evidence>
<keyword evidence="2" id="KW-1185">Reference proteome</keyword>
<dbReference type="EC" id="2.7.7.7" evidence="1"/>
<dbReference type="Proteomes" id="UP001239782">
    <property type="component" value="Chromosome"/>
</dbReference>
<dbReference type="PANTHER" id="PTHR38767:SF1">
    <property type="entry name" value="DNA POLYMERASE III SUBUNIT CHI"/>
    <property type="match status" value="1"/>
</dbReference>
<gene>
    <name evidence="1" type="ORF">Q9312_05805</name>
</gene>
<accession>A0AA51RVL7</accession>
<dbReference type="GO" id="GO:0003887">
    <property type="term" value="F:DNA-directed DNA polymerase activity"/>
    <property type="evidence" value="ECO:0007669"/>
    <property type="project" value="UniProtKB-EC"/>
</dbReference>
<proteinExistence type="predicted"/>
<organism evidence="1 2">
    <name type="scientific">Pleionea litopenaei</name>
    <dbReference type="NCBI Taxonomy" id="3070815"/>
    <lineage>
        <taxon>Bacteria</taxon>
        <taxon>Pseudomonadati</taxon>
        <taxon>Pseudomonadota</taxon>
        <taxon>Gammaproteobacteria</taxon>
        <taxon>Oceanospirillales</taxon>
        <taxon>Pleioneaceae</taxon>
        <taxon>Pleionea</taxon>
    </lineage>
</organism>
<dbReference type="GO" id="GO:0006260">
    <property type="term" value="P:DNA replication"/>
    <property type="evidence" value="ECO:0007669"/>
    <property type="project" value="InterPro"/>
</dbReference>
<dbReference type="RefSeq" id="WP_309203641.1">
    <property type="nucleotide sequence ID" value="NZ_CP133548.1"/>
</dbReference>
<name>A0AA51RVL7_9GAMM</name>
<dbReference type="SUPFAM" id="SSF102400">
    <property type="entry name" value="DNA polymerase III chi subunit"/>
    <property type="match status" value="1"/>
</dbReference>
<reference evidence="1 2" key="1">
    <citation type="submission" date="2023-08" db="EMBL/GenBank/DDBJ databases">
        <title>Pleionea litopenaei sp. nov., isolated from stomach of juvenile Litopenaeus vannamei.</title>
        <authorList>
            <person name="Rho A.M."/>
            <person name="Hwang C.Y."/>
        </authorList>
    </citation>
    <scope>NUCLEOTIDE SEQUENCE [LARGE SCALE GENOMIC DNA]</scope>
    <source>
        <strain evidence="1 2">HL-JVS1</strain>
    </source>
</reference>
<dbReference type="GO" id="GO:0032298">
    <property type="term" value="P:positive regulation of DNA-templated DNA replication initiation"/>
    <property type="evidence" value="ECO:0007669"/>
    <property type="project" value="TreeGrafter"/>
</dbReference>
<keyword evidence="1" id="KW-0808">Transferase</keyword>